<feature type="compositionally biased region" description="Low complexity" evidence="1">
    <location>
        <begin position="73"/>
        <end position="83"/>
    </location>
</feature>
<evidence type="ECO:0000256" key="1">
    <source>
        <dbReference type="SAM" id="MobiDB-lite"/>
    </source>
</evidence>
<comment type="caution">
    <text evidence="2">The sequence shown here is derived from an EMBL/GenBank/DDBJ whole genome shotgun (WGS) entry which is preliminary data.</text>
</comment>
<proteinExistence type="predicted"/>
<accession>A0A1G1SSF9</accession>
<reference evidence="2 3" key="1">
    <citation type="submission" date="2016-08" db="EMBL/GenBank/DDBJ databases">
        <title>Hymenobacter coccineus sp. nov., Hymenobacter lapidarius sp. nov. and Hymenobacter glacialis sp. nov., isolated from Antarctic soil.</title>
        <authorList>
            <person name="Sedlacek I."/>
            <person name="Kralova S."/>
            <person name="Kyrova K."/>
            <person name="Maslanova I."/>
            <person name="Stankova E."/>
            <person name="Vrbovska V."/>
            <person name="Nemec M."/>
            <person name="Bartak M."/>
            <person name="Svec P."/>
            <person name="Busse H.-J."/>
            <person name="Pantucek R."/>
        </authorList>
    </citation>
    <scope>NUCLEOTIDE SEQUENCE [LARGE SCALE GENOMIC DNA]</scope>
    <source>
        <strain evidence="2 3">CCM 8649</strain>
    </source>
</reference>
<dbReference type="Gene3D" id="3.40.30.10">
    <property type="entry name" value="Glutaredoxin"/>
    <property type="match status" value="1"/>
</dbReference>
<gene>
    <name evidence="2" type="ORF">BEN49_15435</name>
</gene>
<dbReference type="Proteomes" id="UP000177506">
    <property type="component" value="Unassembled WGS sequence"/>
</dbReference>
<keyword evidence="3" id="KW-1185">Reference proteome</keyword>
<dbReference type="RefSeq" id="WP_070747249.1">
    <property type="nucleotide sequence ID" value="NZ_MDZA01000447.1"/>
</dbReference>
<evidence type="ECO:0000313" key="2">
    <source>
        <dbReference type="EMBL" id="OGX81559.1"/>
    </source>
</evidence>
<name>A0A1G1SSF9_9BACT</name>
<dbReference type="AlphaFoldDB" id="A0A1G1SSF9"/>
<organism evidence="2 3">
    <name type="scientific">Hymenobacter coccineus</name>
    <dbReference type="NCBI Taxonomy" id="1908235"/>
    <lineage>
        <taxon>Bacteria</taxon>
        <taxon>Pseudomonadati</taxon>
        <taxon>Bacteroidota</taxon>
        <taxon>Cytophagia</taxon>
        <taxon>Cytophagales</taxon>
        <taxon>Hymenobacteraceae</taxon>
        <taxon>Hymenobacter</taxon>
    </lineage>
</organism>
<sequence>MTQPPVPALQTGDVAPNGALPDGSTLLALRGRPVILAFAPSAWNPAQAHQSAVFARLLQEFGDGAPSPPRPPTGGTRSTATAT</sequence>
<evidence type="ECO:0000313" key="3">
    <source>
        <dbReference type="Proteomes" id="UP000177506"/>
    </source>
</evidence>
<protein>
    <submittedName>
        <fullName evidence="2">Uncharacterized protein</fullName>
    </submittedName>
</protein>
<dbReference type="EMBL" id="MDZA01000447">
    <property type="protein sequence ID" value="OGX81559.1"/>
    <property type="molecule type" value="Genomic_DNA"/>
</dbReference>
<feature type="region of interest" description="Disordered" evidence="1">
    <location>
        <begin position="60"/>
        <end position="83"/>
    </location>
</feature>